<evidence type="ECO:0000313" key="4">
    <source>
        <dbReference type="Proteomes" id="UP001153069"/>
    </source>
</evidence>
<reference evidence="3" key="1">
    <citation type="submission" date="2020-06" db="EMBL/GenBank/DDBJ databases">
        <authorList>
            <consortium name="Plant Systems Biology data submission"/>
        </authorList>
    </citation>
    <scope>NUCLEOTIDE SEQUENCE</scope>
    <source>
        <strain evidence="3">D6</strain>
    </source>
</reference>
<keyword evidence="4" id="KW-1185">Reference proteome</keyword>
<evidence type="ECO:0000313" key="3">
    <source>
        <dbReference type="EMBL" id="CAB9510725.1"/>
    </source>
</evidence>
<dbReference type="InterPro" id="IPR049227">
    <property type="entry name" value="DUF6824"/>
</dbReference>
<feature type="region of interest" description="Disordered" evidence="1">
    <location>
        <begin position="500"/>
        <end position="587"/>
    </location>
</feature>
<feature type="domain" description="DUF6824" evidence="2">
    <location>
        <begin position="126"/>
        <end position="209"/>
    </location>
</feature>
<feature type="region of interest" description="Disordered" evidence="1">
    <location>
        <begin position="244"/>
        <end position="308"/>
    </location>
</feature>
<comment type="caution">
    <text evidence="3">The sequence shown here is derived from an EMBL/GenBank/DDBJ whole genome shotgun (WGS) entry which is preliminary data.</text>
</comment>
<feature type="compositionally biased region" description="Basic and acidic residues" evidence="1">
    <location>
        <begin position="263"/>
        <end position="278"/>
    </location>
</feature>
<evidence type="ECO:0000256" key="1">
    <source>
        <dbReference type="SAM" id="MobiDB-lite"/>
    </source>
</evidence>
<organism evidence="3 4">
    <name type="scientific">Seminavis robusta</name>
    <dbReference type="NCBI Taxonomy" id="568900"/>
    <lineage>
        <taxon>Eukaryota</taxon>
        <taxon>Sar</taxon>
        <taxon>Stramenopiles</taxon>
        <taxon>Ochrophyta</taxon>
        <taxon>Bacillariophyta</taxon>
        <taxon>Bacillariophyceae</taxon>
        <taxon>Bacillariophycidae</taxon>
        <taxon>Naviculales</taxon>
        <taxon>Naviculaceae</taxon>
        <taxon>Seminavis</taxon>
    </lineage>
</organism>
<evidence type="ECO:0000259" key="2">
    <source>
        <dbReference type="Pfam" id="PF20710"/>
    </source>
</evidence>
<feature type="region of interest" description="Disordered" evidence="1">
    <location>
        <begin position="337"/>
        <end position="444"/>
    </location>
</feature>
<sequence length="790" mass="86421">MNMNMNQQQQQQQQYGGYAYYAPPQYNYNAHVAYNGQPTSTGAQQANVNHQNNNGNVMSGFQGFAGMMGFGTMAAPGMEQQPQQQQQHVPQGAPITNPMMDMMQQQQHPQAAPGPAYEIIEPGDTDVLMGRGGKNNQHVGNERLRDMARAIRDKYKASSKKGKSNLSRDLVQQVRDLPGRFLKRNPVTNEWEDVGDEIAREKVSQVLRDAVSEWTGPKAAAAAAKKEDEEKQRAQAIALAKLEREEEEAEEKAKAAAAAKNKPKADKTTKTAAKEKKSSLASINLPPPPSEIPPANKTPAPMAPPAVPKKVAPVSQFTTAPAPIAHVVTQPIADEPIIPPDLALTDDFDDFPPGPEMSDESFPAMPDESLTGGGRDRFLSDMSFNDPTAILESPTNNTLENNNDDDGDRKPRARLDSDDSTEAAAPSRRRPRLGTDDSTDDLAVVDPTNQDAAAAANNDQHKHRGSHKVPVATVPWNRNKRKTNLLDRYACMGISSSDMSITSMGSQLSSRSLMGSQLSSRQLMSSGTRQMSSRQLSQRQLSQRQLSSRQLSSRQLSSRQLSSRQLSSRQLSNRQLSSRQLSGRHLMSVEQRKSKFAMMGESDLSLDALSITDDMTPTNGRSPSRKNIFMEQYMAMDMGLSDFSLGSTMATEPMEGFHRPGIIIEGIDEELSEYGGSSHHMKLSKHGGSSRFPEAYDSAGVGTSMSNMTINTIGTFSGHSRRGLFAGTGNSMRMESGHSFMTMTDLQLEMLDDELFDEFASDDIGGADEFGGSLDEEDEFGGEEFSTEFC</sequence>
<dbReference type="Proteomes" id="UP001153069">
    <property type="component" value="Unassembled WGS sequence"/>
</dbReference>
<protein>
    <recommendedName>
        <fullName evidence="2">DUF6824 domain-containing protein</fullName>
    </recommendedName>
</protein>
<dbReference type="AlphaFoldDB" id="A0A9N8E1Z6"/>
<gene>
    <name evidence="3" type="ORF">SEMRO_449_G145400.1</name>
</gene>
<proteinExistence type="predicted"/>
<feature type="compositionally biased region" description="Low complexity" evidence="1">
    <location>
        <begin position="500"/>
        <end position="581"/>
    </location>
</feature>
<dbReference type="Pfam" id="PF20710">
    <property type="entry name" value="DUF6824"/>
    <property type="match status" value="1"/>
</dbReference>
<dbReference type="EMBL" id="CAICTM010000448">
    <property type="protein sequence ID" value="CAB9510725.1"/>
    <property type="molecule type" value="Genomic_DNA"/>
</dbReference>
<name>A0A9N8E1Z6_9STRA</name>
<feature type="compositionally biased region" description="Basic and acidic residues" evidence="1">
    <location>
        <begin position="407"/>
        <end position="417"/>
    </location>
</feature>
<accession>A0A9N8E1Z6</accession>